<dbReference type="GO" id="GO:0046872">
    <property type="term" value="F:metal ion binding"/>
    <property type="evidence" value="ECO:0007669"/>
    <property type="project" value="InterPro"/>
</dbReference>
<proteinExistence type="predicted"/>
<dbReference type="AlphaFoldDB" id="A0A2P8QG65"/>
<dbReference type="Pfam" id="PF00403">
    <property type="entry name" value="HMA"/>
    <property type="match status" value="1"/>
</dbReference>
<organism evidence="2 3">
    <name type="scientific">Streptomyces dioscori</name>
    <dbReference type="NCBI Taxonomy" id="2109333"/>
    <lineage>
        <taxon>Bacteria</taxon>
        <taxon>Bacillati</taxon>
        <taxon>Actinomycetota</taxon>
        <taxon>Actinomycetes</taxon>
        <taxon>Kitasatosporales</taxon>
        <taxon>Streptomycetaceae</taxon>
        <taxon>Streptomyces</taxon>
        <taxon>Streptomyces aurantiacus group</taxon>
    </lineage>
</organism>
<protein>
    <recommendedName>
        <fullName evidence="1">HMA domain-containing protein</fullName>
    </recommendedName>
</protein>
<gene>
    <name evidence="2" type="ORF">C6Y14_04100</name>
</gene>
<dbReference type="Gene3D" id="3.30.70.100">
    <property type="match status" value="1"/>
</dbReference>
<sequence length="69" mass="6871">MTEQRYHVMGMTCGRCADRLGSEVGGVLGVNGVHVDLGTGSVTVTGEAFDGAKVCAAIAGAGFEVAAVL</sequence>
<evidence type="ECO:0000313" key="2">
    <source>
        <dbReference type="EMBL" id="PSM45255.1"/>
    </source>
</evidence>
<comment type="caution">
    <text evidence="2">The sequence shown here is derived from an EMBL/GenBank/DDBJ whole genome shotgun (WGS) entry which is preliminary data.</text>
</comment>
<dbReference type="PROSITE" id="PS50846">
    <property type="entry name" value="HMA_2"/>
    <property type="match status" value="1"/>
</dbReference>
<evidence type="ECO:0000259" key="1">
    <source>
        <dbReference type="PROSITE" id="PS50846"/>
    </source>
</evidence>
<dbReference type="InterPro" id="IPR036163">
    <property type="entry name" value="HMA_dom_sf"/>
</dbReference>
<dbReference type="EMBL" id="PYBJ01000001">
    <property type="protein sequence ID" value="PSM45255.1"/>
    <property type="molecule type" value="Genomic_DNA"/>
</dbReference>
<name>A0A2P8QG65_9ACTN</name>
<dbReference type="Proteomes" id="UP000240429">
    <property type="component" value="Unassembled WGS sequence"/>
</dbReference>
<dbReference type="SUPFAM" id="SSF55008">
    <property type="entry name" value="HMA, heavy metal-associated domain"/>
    <property type="match status" value="1"/>
</dbReference>
<dbReference type="RefSeq" id="WP_107015012.1">
    <property type="nucleotide sequence ID" value="NZ_KZ679038.1"/>
</dbReference>
<evidence type="ECO:0000313" key="3">
    <source>
        <dbReference type="Proteomes" id="UP000240429"/>
    </source>
</evidence>
<reference evidence="2 3" key="1">
    <citation type="submission" date="2018-03" db="EMBL/GenBank/DDBJ databases">
        <title>Streptomyces dioscori sp. nov., a novel endophytic actinobacterium isolated from bulbil of Dioscorea bulbifera L.</title>
        <authorList>
            <person name="Zhikuan W."/>
        </authorList>
    </citation>
    <scope>NUCLEOTIDE SEQUENCE [LARGE SCALE GENOMIC DNA]</scope>
    <source>
        <strain evidence="2 3">A217</strain>
    </source>
</reference>
<keyword evidence="3" id="KW-1185">Reference proteome</keyword>
<dbReference type="InterPro" id="IPR006121">
    <property type="entry name" value="HMA_dom"/>
</dbReference>
<accession>A0A2P8QG65</accession>
<feature type="domain" description="HMA" evidence="1">
    <location>
        <begin position="2"/>
        <end position="66"/>
    </location>
</feature>